<dbReference type="Proteomes" id="UP000031910">
    <property type="component" value="Chromosome"/>
</dbReference>
<accession>A0A9N7G9L4</accession>
<sequence length="56" mass="6801">MNIFDNSVFENRIERQIINQIISQIDPKLIPLYSNKIKENKNKREVLINFIFFTFL</sequence>
<dbReference type="AlphaFoldDB" id="A0A9N7G9L4"/>
<name>A0A9N7G9L4_MYCCC</name>
<organism evidence="1 2">
    <name type="scientific">Mycoplasma capricolum subsp. capripneumoniae 87001</name>
    <dbReference type="NCBI Taxonomy" id="1124992"/>
    <lineage>
        <taxon>Bacteria</taxon>
        <taxon>Bacillati</taxon>
        <taxon>Mycoplasmatota</taxon>
        <taxon>Mollicutes</taxon>
        <taxon>Mycoplasmataceae</taxon>
        <taxon>Mycoplasma</taxon>
    </lineage>
</organism>
<evidence type="ECO:0000313" key="2">
    <source>
        <dbReference type="Proteomes" id="UP000031910"/>
    </source>
</evidence>
<keyword evidence="2" id="KW-1185">Reference proteome</keyword>
<reference evidence="1 2" key="1">
    <citation type="submission" date="2013-12" db="EMBL/GenBank/DDBJ databases">
        <authorList>
            <person name="Wang R."/>
            <person name="Li Y."/>
            <person name="Zheng H."/>
            <person name="Xin J."/>
        </authorList>
    </citation>
    <scope>NUCLEOTIDE SEQUENCE [LARGE SCALE GENOMIC DNA]</scope>
    <source>
        <strain evidence="1 2">87001</strain>
    </source>
</reference>
<dbReference type="EMBL" id="CP006959">
    <property type="protein sequence ID" value="AJK51653.1"/>
    <property type="molecule type" value="Genomic_DNA"/>
</dbReference>
<proteinExistence type="predicted"/>
<protein>
    <submittedName>
        <fullName evidence="1">Uncharacterized protein</fullName>
    </submittedName>
</protein>
<dbReference type="KEGG" id="mcai:MCCG_0707"/>
<gene>
    <name evidence="1" type="ORF">MCCG_0707</name>
</gene>
<evidence type="ECO:0000313" key="1">
    <source>
        <dbReference type="EMBL" id="AJK51653.1"/>
    </source>
</evidence>